<dbReference type="STRING" id="1004.SAMN05661012_03315"/>
<keyword evidence="1" id="KW-0472">Membrane</keyword>
<dbReference type="AlphaFoldDB" id="A0A1K1R2K5"/>
<evidence type="ECO:0000313" key="5">
    <source>
        <dbReference type="Proteomes" id="UP001326715"/>
    </source>
</evidence>
<evidence type="ECO:0000313" key="4">
    <source>
        <dbReference type="Proteomes" id="UP000183788"/>
    </source>
</evidence>
<organism evidence="2 4">
    <name type="scientific">Chitinophaga sancti</name>
    <dbReference type="NCBI Taxonomy" id="1004"/>
    <lineage>
        <taxon>Bacteria</taxon>
        <taxon>Pseudomonadati</taxon>
        <taxon>Bacteroidota</taxon>
        <taxon>Chitinophagia</taxon>
        <taxon>Chitinophagales</taxon>
        <taxon>Chitinophagaceae</taxon>
        <taxon>Chitinophaga</taxon>
    </lineage>
</organism>
<dbReference type="SUPFAM" id="SSF56935">
    <property type="entry name" value="Porins"/>
    <property type="match status" value="1"/>
</dbReference>
<gene>
    <name evidence="2" type="ORF">SAMN05661012_03315</name>
    <name evidence="3" type="ORF">SR876_00965</name>
</gene>
<keyword evidence="1" id="KW-0812">Transmembrane</keyword>
<dbReference type="RefSeq" id="WP_072362344.1">
    <property type="nucleotide sequence ID" value="NZ_CP139972.1"/>
</dbReference>
<keyword evidence="5" id="KW-1185">Reference proteome</keyword>
<reference evidence="3 5" key="2">
    <citation type="submission" date="2023-11" db="EMBL/GenBank/DDBJ databases">
        <title>MicrobeMod: A computational toolkit for identifying prokaryotic methylation and restriction-modification with nanopore sequencing.</title>
        <authorList>
            <person name="Crits-Christoph A."/>
            <person name="Kang S.C."/>
            <person name="Lee H."/>
            <person name="Ostrov N."/>
        </authorList>
    </citation>
    <scope>NUCLEOTIDE SEQUENCE [LARGE SCALE GENOMIC DNA]</scope>
    <source>
        <strain evidence="3 5">ATCC 23090</strain>
    </source>
</reference>
<accession>A0A1K1R2K5</accession>
<evidence type="ECO:0000313" key="3">
    <source>
        <dbReference type="EMBL" id="WQG90050.1"/>
    </source>
</evidence>
<dbReference type="OrthoDB" id="679547at2"/>
<dbReference type="Proteomes" id="UP000183788">
    <property type="component" value="Unassembled WGS sequence"/>
</dbReference>
<dbReference type="EMBL" id="CP140154">
    <property type="protein sequence ID" value="WQG90050.1"/>
    <property type="molecule type" value="Genomic_DNA"/>
</dbReference>
<dbReference type="EMBL" id="FPIZ01000010">
    <property type="protein sequence ID" value="SFW66399.1"/>
    <property type="molecule type" value="Genomic_DNA"/>
</dbReference>
<sequence length="820" mass="91097">MASSTNRKYTRLKWILPACVIGICSVFASLPINGLPEKVMKALEEFAKRNPQEKVYLHVDRDYYATGETIWFKAYVMMQNQPSLSATNLYVELLNKNGNIAMKKLLPVGGAGASGNFILPDTLPAGNYQLRAYTAWMLNYDTDYLFYKNIAIYDSRKKNALQVLDSTAVVSNDFAVQFFPEGGSLMNGVTSTVAFKALKSDGYPVEVSGKIVDNKGKVVAQIKSEHDGMGSFDLEPAKGVTYKAQMQSANGGSKEFALPAALNKGAMLKVFNRGSRIFFQTILANPLDTTYDDLMVFAQMQHQMVYRAMLKGSEGRISGFIPTNQLPSGILHITLFTSQGLPVSERLVFVRQNDQLDLSLQNANIGKEEREKSTIELLVPEKMATSLSVSITDADKVHPAIDENNIVSNLLLTSDLKGYIYNPAFYFKDTSATTLHALDLVMLTNGWRRFVWNKILNDTMPNIRYPYEQGIRLKGSTYANNGSIVMANGKVDFIIKNPIDSTTSFASAPTDNKGDFVLDGLQFMDTVNIFYQGNDKMKRYSNVTVRFNNHFFDNSVPVKTPYAAKNPVVMDASMLSAYLNTAYENGRIAKSIASRSILLKEFNVTERKVTAAQTTESRYVSGMFTSDNGYSFDLTKETPTSLNVFQYLQSRVAGLQITGDYNNPNMTWRGGTPSLYLNEMPTDKSMIATLNINDIALVKVFRPPFMGGIGGGANGAIAIYTKKGGDNNGADGVKGFELYRKAGYSIVKEFYAPDYSQRKEIYSLPDKRLTLYWNPNVVVDSITHTATLTFYNNDIPTSHFRVVVEGIGEDGRVGRVEQTF</sequence>
<proteinExistence type="predicted"/>
<keyword evidence="1" id="KW-1133">Transmembrane helix</keyword>
<dbReference type="Proteomes" id="UP001326715">
    <property type="component" value="Chromosome"/>
</dbReference>
<evidence type="ECO:0000313" key="2">
    <source>
        <dbReference type="EMBL" id="SFW66399.1"/>
    </source>
</evidence>
<protein>
    <recommendedName>
        <fullName evidence="6">MG2 domain-containing protein</fullName>
    </recommendedName>
</protein>
<feature type="transmembrane region" description="Helical" evidence="1">
    <location>
        <begin position="12"/>
        <end position="32"/>
    </location>
</feature>
<evidence type="ECO:0008006" key="6">
    <source>
        <dbReference type="Google" id="ProtNLM"/>
    </source>
</evidence>
<reference evidence="2 4" key="1">
    <citation type="submission" date="2016-11" db="EMBL/GenBank/DDBJ databases">
        <authorList>
            <person name="Jaros S."/>
            <person name="Januszkiewicz K."/>
            <person name="Wedrychowicz H."/>
        </authorList>
    </citation>
    <scope>NUCLEOTIDE SEQUENCE [LARGE SCALE GENOMIC DNA]</scope>
    <source>
        <strain evidence="2 4">DSM 784</strain>
    </source>
</reference>
<name>A0A1K1R2K5_9BACT</name>
<evidence type="ECO:0000256" key="1">
    <source>
        <dbReference type="SAM" id="Phobius"/>
    </source>
</evidence>
<dbReference type="Gene3D" id="2.60.40.1930">
    <property type="match status" value="1"/>
</dbReference>